<feature type="compositionally biased region" description="Basic and acidic residues" evidence="2">
    <location>
        <begin position="365"/>
        <end position="383"/>
    </location>
</feature>
<organism evidence="3 4">
    <name type="scientific">Shinella sumterensis</name>
    <dbReference type="NCBI Taxonomy" id="1967501"/>
    <lineage>
        <taxon>Bacteria</taxon>
        <taxon>Pseudomonadati</taxon>
        <taxon>Pseudomonadota</taxon>
        <taxon>Alphaproteobacteria</taxon>
        <taxon>Hyphomicrobiales</taxon>
        <taxon>Rhizobiaceae</taxon>
        <taxon>Shinella</taxon>
    </lineage>
</organism>
<dbReference type="RefSeq" id="WP_306037657.1">
    <property type="nucleotide sequence ID" value="NZ_CP132302.1"/>
</dbReference>
<evidence type="ECO:0000256" key="1">
    <source>
        <dbReference type="SAM" id="Coils"/>
    </source>
</evidence>
<dbReference type="AlphaFoldDB" id="A0AA50CNY2"/>
<evidence type="ECO:0000313" key="4">
    <source>
        <dbReference type="Proteomes" id="UP001234585"/>
    </source>
</evidence>
<feature type="coiled-coil region" evidence="1">
    <location>
        <begin position="120"/>
        <end position="266"/>
    </location>
</feature>
<sequence length="383" mass="42300">MIEYALLFALGFLAATLTGLLVAPAIQKRVVKFTEDRMRATMPLSPQEVRAQKDMARAAFAAENARLAQSVRREREKRTQEMVRSEKLLADAAAVGTENAELHAQIADMNIEAGDMRSALRREEMKSEQLRAALANADREIRARLDEIERLNATIAHFEADIDNMKIDIATRDTTIEALKSRITNLKDERDKAREDLKTAGEKAKALELRVSREEGRARQLETRLTRELAGSADKDNAIERRIAEIDRLRDKVKTLTAENKEAAKAARTTGLAHTIAANRITPRRPVKANSLPPIDIATLEEDVRNQGTALTERLMAAGNGGNDAALREEMADLASKMIVLTAAREGANSPVHDLIATIDPSLEGDDRSLAGRVRERLGSDES</sequence>
<evidence type="ECO:0000313" key="3">
    <source>
        <dbReference type="EMBL" id="WLR97736.1"/>
    </source>
</evidence>
<proteinExistence type="predicted"/>
<gene>
    <name evidence="3" type="ORF">Q9313_01510</name>
</gene>
<dbReference type="EMBL" id="CP132302">
    <property type="protein sequence ID" value="WLR97736.1"/>
    <property type="molecule type" value="Genomic_DNA"/>
</dbReference>
<accession>A0AA50CNY2</accession>
<reference evidence="3 4" key="1">
    <citation type="submission" date="2023-08" db="EMBL/GenBank/DDBJ databases">
        <title>Pathogen: clinical or host-associated sample.</title>
        <authorList>
            <person name="Hergert J."/>
            <person name="Casey R."/>
            <person name="Wagner J."/>
            <person name="Young E.L."/>
            <person name="Oakeson K.F."/>
        </authorList>
    </citation>
    <scope>NUCLEOTIDE SEQUENCE [LARGE SCALE GENOMIC DNA]</scope>
    <source>
        <strain evidence="3 4">1760953</strain>
    </source>
</reference>
<name>A0AA50CNY2_9HYPH</name>
<keyword evidence="4" id="KW-1185">Reference proteome</keyword>
<evidence type="ECO:0000256" key="2">
    <source>
        <dbReference type="SAM" id="MobiDB-lite"/>
    </source>
</evidence>
<protein>
    <submittedName>
        <fullName evidence="3">Uncharacterized protein</fullName>
    </submittedName>
</protein>
<dbReference type="Gene3D" id="1.10.287.1490">
    <property type="match status" value="1"/>
</dbReference>
<keyword evidence="1" id="KW-0175">Coiled coil</keyword>
<dbReference type="Proteomes" id="UP001234585">
    <property type="component" value="Chromosome"/>
</dbReference>
<feature type="region of interest" description="Disordered" evidence="2">
    <location>
        <begin position="362"/>
        <end position="383"/>
    </location>
</feature>